<evidence type="ECO:0000256" key="1">
    <source>
        <dbReference type="SAM" id="MobiDB-lite"/>
    </source>
</evidence>
<evidence type="ECO:0000313" key="2">
    <source>
        <dbReference type="EMBL" id="KAF2533743.1"/>
    </source>
</evidence>
<gene>
    <name evidence="2" type="ORF">F2Q70_00029219</name>
</gene>
<feature type="compositionally biased region" description="Polar residues" evidence="1">
    <location>
        <begin position="1"/>
        <end position="12"/>
    </location>
</feature>
<organism evidence="2">
    <name type="scientific">Brassica cretica</name>
    <name type="common">Mustard</name>
    <dbReference type="NCBI Taxonomy" id="69181"/>
    <lineage>
        <taxon>Eukaryota</taxon>
        <taxon>Viridiplantae</taxon>
        <taxon>Streptophyta</taxon>
        <taxon>Embryophyta</taxon>
        <taxon>Tracheophyta</taxon>
        <taxon>Spermatophyta</taxon>
        <taxon>Magnoliopsida</taxon>
        <taxon>eudicotyledons</taxon>
        <taxon>Gunneridae</taxon>
        <taxon>Pentapetalae</taxon>
        <taxon>rosids</taxon>
        <taxon>malvids</taxon>
        <taxon>Brassicales</taxon>
        <taxon>Brassicaceae</taxon>
        <taxon>Brassiceae</taxon>
        <taxon>Brassica</taxon>
    </lineage>
</organism>
<feature type="region of interest" description="Disordered" evidence="1">
    <location>
        <begin position="1"/>
        <end position="47"/>
    </location>
</feature>
<accession>A0A8S9FIH8</accession>
<dbReference type="EMBL" id="QGKY02002305">
    <property type="protein sequence ID" value="KAF2533743.1"/>
    <property type="molecule type" value="Genomic_DNA"/>
</dbReference>
<name>A0A8S9FIH8_BRACR</name>
<proteinExistence type="predicted"/>
<comment type="caution">
    <text evidence="2">The sequence shown here is derived from an EMBL/GenBank/DDBJ whole genome shotgun (WGS) entry which is preliminary data.</text>
</comment>
<protein>
    <submittedName>
        <fullName evidence="2">Uncharacterized protein</fullName>
    </submittedName>
</protein>
<reference evidence="2" key="1">
    <citation type="submission" date="2019-12" db="EMBL/GenBank/DDBJ databases">
        <title>Genome sequencing and annotation of Brassica cretica.</title>
        <authorList>
            <person name="Studholme D.J."/>
            <person name="Sarris P.F."/>
        </authorList>
    </citation>
    <scope>NUCLEOTIDE SEQUENCE</scope>
    <source>
        <strain evidence="2">PFS-102/07</strain>
        <tissue evidence="2">Leaf</tissue>
    </source>
</reference>
<dbReference type="AlphaFoldDB" id="A0A8S9FIH8"/>
<sequence length="101" mass="11116">MATGPRTSQARSLRSDRARAKTRSLRSDRARATYPGPLENEVSGNTKDKIAVRNNARKTTPAATVPMANAYANAKFLRKSKTVPRLFATGSAMKRARDFSF</sequence>
<feature type="compositionally biased region" description="Basic and acidic residues" evidence="1">
    <location>
        <begin position="13"/>
        <end position="31"/>
    </location>
</feature>